<dbReference type="InterPro" id="IPR006158">
    <property type="entry name" value="Cobalamin-bd"/>
</dbReference>
<dbReference type="Gene3D" id="1.10.1240.10">
    <property type="entry name" value="Methionine synthase domain"/>
    <property type="match status" value="1"/>
</dbReference>
<accession>A0A561SH70</accession>
<dbReference type="Gene3D" id="3.40.50.280">
    <property type="entry name" value="Cobalamin-binding domain"/>
    <property type="match status" value="1"/>
</dbReference>
<dbReference type="PROSITE" id="PS50937">
    <property type="entry name" value="HTH_MERR_2"/>
    <property type="match status" value="1"/>
</dbReference>
<dbReference type="InterPro" id="IPR003759">
    <property type="entry name" value="Cbl-bd_cap"/>
</dbReference>
<organism evidence="4 5">
    <name type="scientific">Pseudonocardia hierapolitana</name>
    <dbReference type="NCBI Taxonomy" id="1128676"/>
    <lineage>
        <taxon>Bacteria</taxon>
        <taxon>Bacillati</taxon>
        <taxon>Actinomycetota</taxon>
        <taxon>Actinomycetes</taxon>
        <taxon>Pseudonocardiales</taxon>
        <taxon>Pseudonocardiaceae</taxon>
        <taxon>Pseudonocardia</taxon>
    </lineage>
</organism>
<keyword evidence="1" id="KW-0238">DNA-binding</keyword>
<dbReference type="GO" id="GO:0031419">
    <property type="term" value="F:cobalamin binding"/>
    <property type="evidence" value="ECO:0007669"/>
    <property type="project" value="InterPro"/>
</dbReference>
<dbReference type="SMART" id="SM00422">
    <property type="entry name" value="HTH_MERR"/>
    <property type="match status" value="1"/>
</dbReference>
<dbReference type="GO" id="GO:0003677">
    <property type="term" value="F:DNA binding"/>
    <property type="evidence" value="ECO:0007669"/>
    <property type="project" value="UniProtKB-KW"/>
</dbReference>
<dbReference type="Pfam" id="PF02607">
    <property type="entry name" value="B12-binding_2"/>
    <property type="match status" value="1"/>
</dbReference>
<proteinExistence type="predicted"/>
<dbReference type="Gene3D" id="1.10.1660.10">
    <property type="match status" value="1"/>
</dbReference>
<dbReference type="Proteomes" id="UP000321261">
    <property type="component" value="Unassembled WGS sequence"/>
</dbReference>
<dbReference type="PANTHER" id="PTHR30204">
    <property type="entry name" value="REDOX-CYCLING DRUG-SENSING TRANSCRIPTIONAL ACTIVATOR SOXR"/>
    <property type="match status" value="1"/>
</dbReference>
<keyword evidence="5" id="KW-1185">Reference proteome</keyword>
<dbReference type="InterPro" id="IPR009061">
    <property type="entry name" value="DNA-bd_dom_put_sf"/>
</dbReference>
<dbReference type="SUPFAM" id="SSF52242">
    <property type="entry name" value="Cobalamin (vitamin B12)-binding domain"/>
    <property type="match status" value="1"/>
</dbReference>
<sequence>MFVQGLYSLPMAAGDDRALLRIGELARRLGVSQDVLRAWERRYGLLEPVRSAGGFRLYTAADERRVRRMQSHLARGLAAAEAARAALAEDDGTAVAPEPVSVERPGGTASDLAQAPVPATDRGLARLAADLRRALDAFDEPAAEAVLDRLFAGFSVETALREVLLPYLHDLGTRWATNEIGVATEHFASNVLRARLAGLARGWGQGRGPCAVLACPPGEQHDLPLLAFGIVLHRNGWRIVYLGADTPLADLGRTIEEKRPETLVLAAVDVDRFQHSIPDLAALTRRTSLRLAGAGATAAVADAVGAKVLAEDPVTEAQRLTPST</sequence>
<dbReference type="SUPFAM" id="SSF46955">
    <property type="entry name" value="Putative DNA-binding domain"/>
    <property type="match status" value="1"/>
</dbReference>
<dbReference type="InterPro" id="IPR047057">
    <property type="entry name" value="MerR_fam"/>
</dbReference>
<feature type="domain" description="HTH merR-type" evidence="2">
    <location>
        <begin position="19"/>
        <end position="88"/>
    </location>
</feature>
<dbReference type="InterPro" id="IPR000551">
    <property type="entry name" value="MerR-type_HTH_dom"/>
</dbReference>
<comment type="caution">
    <text evidence="4">The sequence shown here is derived from an EMBL/GenBank/DDBJ whole genome shotgun (WGS) entry which is preliminary data.</text>
</comment>
<evidence type="ECO:0000259" key="2">
    <source>
        <dbReference type="PROSITE" id="PS50937"/>
    </source>
</evidence>
<dbReference type="GO" id="GO:0003700">
    <property type="term" value="F:DNA-binding transcription factor activity"/>
    <property type="evidence" value="ECO:0007669"/>
    <property type="project" value="InterPro"/>
</dbReference>
<dbReference type="InterPro" id="IPR036594">
    <property type="entry name" value="Meth_synthase_dom"/>
</dbReference>
<dbReference type="PROSITE" id="PS51332">
    <property type="entry name" value="B12_BINDING"/>
    <property type="match status" value="1"/>
</dbReference>
<dbReference type="AlphaFoldDB" id="A0A561SH70"/>
<name>A0A561SH70_9PSEU</name>
<evidence type="ECO:0000256" key="1">
    <source>
        <dbReference type="ARBA" id="ARBA00023125"/>
    </source>
</evidence>
<dbReference type="OrthoDB" id="3782345at2"/>
<feature type="domain" description="B12-binding" evidence="3">
    <location>
        <begin position="208"/>
        <end position="324"/>
    </location>
</feature>
<reference evidence="4 5" key="1">
    <citation type="submission" date="2019-06" db="EMBL/GenBank/DDBJ databases">
        <title>Sequencing the genomes of 1000 actinobacteria strains.</title>
        <authorList>
            <person name="Klenk H.-P."/>
        </authorList>
    </citation>
    <scope>NUCLEOTIDE SEQUENCE [LARGE SCALE GENOMIC DNA]</scope>
    <source>
        <strain evidence="4 5">DSM 45671</strain>
    </source>
</reference>
<dbReference type="GO" id="GO:0046872">
    <property type="term" value="F:metal ion binding"/>
    <property type="evidence" value="ECO:0007669"/>
    <property type="project" value="InterPro"/>
</dbReference>
<protein>
    <submittedName>
        <fullName evidence="4">B12 binding protein</fullName>
    </submittedName>
</protein>
<dbReference type="PROSITE" id="PS00552">
    <property type="entry name" value="HTH_MERR_1"/>
    <property type="match status" value="1"/>
</dbReference>
<dbReference type="InterPro" id="IPR036724">
    <property type="entry name" value="Cobalamin-bd_sf"/>
</dbReference>
<evidence type="ECO:0000259" key="3">
    <source>
        <dbReference type="PROSITE" id="PS51332"/>
    </source>
</evidence>
<evidence type="ECO:0000313" key="5">
    <source>
        <dbReference type="Proteomes" id="UP000321261"/>
    </source>
</evidence>
<gene>
    <name evidence="4" type="ORF">FHX44_1191</name>
</gene>
<dbReference type="PANTHER" id="PTHR30204:SF97">
    <property type="entry name" value="MERR FAMILY REGULATORY PROTEIN"/>
    <property type="match status" value="1"/>
</dbReference>
<evidence type="ECO:0000313" key="4">
    <source>
        <dbReference type="EMBL" id="TWF74212.1"/>
    </source>
</evidence>
<dbReference type="Pfam" id="PF13411">
    <property type="entry name" value="MerR_1"/>
    <property type="match status" value="1"/>
</dbReference>
<dbReference type="EMBL" id="VIWU01000001">
    <property type="protein sequence ID" value="TWF74212.1"/>
    <property type="molecule type" value="Genomic_DNA"/>
</dbReference>